<keyword evidence="3" id="KW-1185">Reference proteome</keyword>
<protein>
    <submittedName>
        <fullName evidence="2">Glycosyltransferase</fullName>
    </submittedName>
</protein>
<proteinExistence type="predicted"/>
<dbReference type="Pfam" id="PF00535">
    <property type="entry name" value="Glycos_transf_2"/>
    <property type="match status" value="2"/>
</dbReference>
<organism evidence="2 3">
    <name type="scientific">Entomospira nematocerorum</name>
    <dbReference type="NCBI Taxonomy" id="2719987"/>
    <lineage>
        <taxon>Bacteria</taxon>
        <taxon>Pseudomonadati</taxon>
        <taxon>Spirochaetota</taxon>
        <taxon>Spirochaetia</taxon>
        <taxon>Spirochaetales</taxon>
        <taxon>Spirochaetaceae</taxon>
        <taxon>Entomospira</taxon>
    </lineage>
</organism>
<feature type="domain" description="Glycosyltransferase 2-like" evidence="1">
    <location>
        <begin position="4"/>
        <end position="142"/>
    </location>
</feature>
<accession>A0A968GED0</accession>
<dbReference type="CDD" id="cd00761">
    <property type="entry name" value="Glyco_tranf_GTA_type"/>
    <property type="match status" value="2"/>
</dbReference>
<dbReference type="RefSeq" id="WP_167704436.1">
    <property type="nucleotide sequence ID" value="NZ_CP118170.1"/>
</dbReference>
<comment type="caution">
    <text evidence="2">The sequence shown here is derived from an EMBL/GenBank/DDBJ whole genome shotgun (WGS) entry which is preliminary data.</text>
</comment>
<dbReference type="InterPro" id="IPR029044">
    <property type="entry name" value="Nucleotide-diphossugar_trans"/>
</dbReference>
<dbReference type="EMBL" id="JAATLK010000003">
    <property type="protein sequence ID" value="NIZ47724.1"/>
    <property type="molecule type" value="Genomic_DNA"/>
</dbReference>
<dbReference type="PANTHER" id="PTHR43685">
    <property type="entry name" value="GLYCOSYLTRANSFERASE"/>
    <property type="match status" value="1"/>
</dbReference>
<dbReference type="InterPro" id="IPR001173">
    <property type="entry name" value="Glyco_trans_2-like"/>
</dbReference>
<feature type="domain" description="Glycosyltransferase 2-like" evidence="1">
    <location>
        <begin position="357"/>
        <end position="485"/>
    </location>
</feature>
<reference evidence="2" key="1">
    <citation type="submission" date="2020-03" db="EMBL/GenBank/DDBJ databases">
        <title>Spirochaetal bacteria isolated from arthropods constitute a novel genus Entomospira genus novum within the order Spirochaetales.</title>
        <authorList>
            <person name="Grana-Miraglia L."/>
            <person name="Sikutova S."/>
            <person name="Fingerle V."/>
            <person name="Sing A."/>
            <person name="Castillo-Ramirez S."/>
            <person name="Margos G."/>
            <person name="Rudolf I."/>
        </authorList>
    </citation>
    <scope>NUCLEOTIDE SEQUENCE</scope>
    <source>
        <strain evidence="2">BR208</strain>
    </source>
</reference>
<dbReference type="PANTHER" id="PTHR43685:SF2">
    <property type="entry name" value="GLYCOSYLTRANSFERASE 2-LIKE DOMAIN-CONTAINING PROTEIN"/>
    <property type="match status" value="1"/>
</dbReference>
<evidence type="ECO:0000259" key="1">
    <source>
        <dbReference type="Pfam" id="PF00535"/>
    </source>
</evidence>
<sequence length="796" mass="94045">MKISVILPVYGVESYISACLKSIINQTYTNIEIIVVDDVSQDKSIEIAMQYQQQDSRIKIIHHQINLRQGGARNTGLDHATGDYVWFIDPDDHILASNDLEYFVTMIQTYHQPEVIVFDYTNDPYFRNNPDSDVSYFKDSHVIEYLLTSSNQPSYNNTIKFFVWTKLFKRSFLQRIHVRQLNHAIHQDVIVPLWVSSAQSLLVLHSKHYCYRVHETSTTNTGINKHWFNNKFLLVRQAMQYYQENLQVLTDERIKQFYYLMQIDNLFLDSGLRFYIKGFQQQSQEEILDIIHEMRQLSMAIFDDIPTLQFVLSSTRYIMNHRLNAKKVEMFIDQLQHLQKDEELVKAFESFALFRFSIIIPIYNVEDYLARCLNSIKEQTYDNWELILVDDCSSDTSAKIAKQYAQTDNRIHLIQKKENKGLGAARNSGLDYVSGDYIWFIDSDDAIEITALETLLIHILANNTLDIIFFGTTRCQEDGSREQGKIVTEVEKIIEGNYNVVAYLIEDGKREQYLKGITQVAWASIWEINFYQQYRWRFPEGVIHEDNIVPLWYLKANRILLLPNPLYIYQVRSSSIMRSSPPKNMYKHFILISDNAYQLYHETLSPLRKDQEIYYYLMQSSCIFNSLWRDAYYKKLSTKEQDKVALAMIYQAMKVFHNIKFWRDSIQFNHRYLAGNLQYNKIIAIFDDIEKFNINAAINTYHSIYLGNARLPKDIIPKSIPSIENIKEYSIKKVPQQYYQFQGKIQWFFKMILPYGVVQNLQHTIKKGKLRHMIYKNILPYGIVRSIQKLKNRGQE</sequence>
<dbReference type="InterPro" id="IPR050834">
    <property type="entry name" value="Glycosyltransf_2"/>
</dbReference>
<dbReference type="SUPFAM" id="SSF53448">
    <property type="entry name" value="Nucleotide-diphospho-sugar transferases"/>
    <property type="match status" value="2"/>
</dbReference>
<gene>
    <name evidence="2" type="ORF">HCT46_07340</name>
</gene>
<dbReference type="Gene3D" id="3.90.550.10">
    <property type="entry name" value="Spore Coat Polysaccharide Biosynthesis Protein SpsA, Chain A"/>
    <property type="match status" value="2"/>
</dbReference>
<evidence type="ECO:0000313" key="3">
    <source>
        <dbReference type="Proteomes" id="UP000752013"/>
    </source>
</evidence>
<dbReference type="Proteomes" id="UP000752013">
    <property type="component" value="Unassembled WGS sequence"/>
</dbReference>
<evidence type="ECO:0000313" key="2">
    <source>
        <dbReference type="EMBL" id="NIZ47724.1"/>
    </source>
</evidence>
<dbReference type="AlphaFoldDB" id="A0A968GED0"/>
<name>A0A968GED0_9SPIO</name>